<gene>
    <name evidence="2" type="ORF">HAX54_011100</name>
</gene>
<keyword evidence="1" id="KW-0472">Membrane</keyword>
<dbReference type="EMBL" id="JACEIK010001628">
    <property type="protein sequence ID" value="MCD7470898.1"/>
    <property type="molecule type" value="Genomic_DNA"/>
</dbReference>
<comment type="caution">
    <text evidence="2">The sequence shown here is derived from an EMBL/GenBank/DDBJ whole genome shotgun (WGS) entry which is preliminary data.</text>
</comment>
<protein>
    <submittedName>
        <fullName evidence="2">Uncharacterized protein</fullName>
    </submittedName>
</protein>
<dbReference type="PANTHER" id="PTHR37254:SF1">
    <property type="entry name" value="OS01G0100500 PROTEIN"/>
    <property type="match status" value="1"/>
</dbReference>
<dbReference type="PANTHER" id="PTHR37254">
    <property type="entry name" value="OS01G0100500 PROTEIN"/>
    <property type="match status" value="1"/>
</dbReference>
<dbReference type="Proteomes" id="UP000823775">
    <property type="component" value="Unassembled WGS sequence"/>
</dbReference>
<organism evidence="2 3">
    <name type="scientific">Datura stramonium</name>
    <name type="common">Jimsonweed</name>
    <name type="synonym">Common thornapple</name>
    <dbReference type="NCBI Taxonomy" id="4076"/>
    <lineage>
        <taxon>Eukaryota</taxon>
        <taxon>Viridiplantae</taxon>
        <taxon>Streptophyta</taxon>
        <taxon>Embryophyta</taxon>
        <taxon>Tracheophyta</taxon>
        <taxon>Spermatophyta</taxon>
        <taxon>Magnoliopsida</taxon>
        <taxon>eudicotyledons</taxon>
        <taxon>Gunneridae</taxon>
        <taxon>Pentapetalae</taxon>
        <taxon>asterids</taxon>
        <taxon>lamiids</taxon>
        <taxon>Solanales</taxon>
        <taxon>Solanaceae</taxon>
        <taxon>Solanoideae</taxon>
        <taxon>Datureae</taxon>
        <taxon>Datura</taxon>
    </lineage>
</organism>
<sequence length="124" mass="14218">MSQQFLSLQRHTMRVQTLATCSTSPVEAVTCSMNGVRSRVTPGWIILLTSPLGVIPFSTLDSIRRLTQSQAVFLEATLIMLLSWFCFCFFARCAPLGDGRSIWFKIRWWISRLDICFASRHWLV</sequence>
<evidence type="ECO:0000313" key="2">
    <source>
        <dbReference type="EMBL" id="MCD7470898.1"/>
    </source>
</evidence>
<evidence type="ECO:0000256" key="1">
    <source>
        <dbReference type="SAM" id="Phobius"/>
    </source>
</evidence>
<keyword evidence="3" id="KW-1185">Reference proteome</keyword>
<name>A0ABS8TJ81_DATST</name>
<accession>A0ABS8TJ81</accession>
<reference evidence="2 3" key="1">
    <citation type="journal article" date="2021" name="BMC Genomics">
        <title>Datura genome reveals duplications of psychoactive alkaloid biosynthetic genes and high mutation rate following tissue culture.</title>
        <authorList>
            <person name="Rajewski A."/>
            <person name="Carter-House D."/>
            <person name="Stajich J."/>
            <person name="Litt A."/>
        </authorList>
    </citation>
    <scope>NUCLEOTIDE SEQUENCE [LARGE SCALE GENOMIC DNA]</scope>
    <source>
        <strain evidence="2">AR-01</strain>
    </source>
</reference>
<proteinExistence type="predicted"/>
<evidence type="ECO:0000313" key="3">
    <source>
        <dbReference type="Proteomes" id="UP000823775"/>
    </source>
</evidence>
<keyword evidence="1" id="KW-0812">Transmembrane</keyword>
<keyword evidence="1" id="KW-1133">Transmembrane helix</keyword>
<feature type="transmembrane region" description="Helical" evidence="1">
    <location>
        <begin position="44"/>
        <end position="60"/>
    </location>
</feature>
<feature type="transmembrane region" description="Helical" evidence="1">
    <location>
        <begin position="72"/>
        <end position="92"/>
    </location>
</feature>